<feature type="compositionally biased region" description="Polar residues" evidence="1">
    <location>
        <begin position="704"/>
        <end position="713"/>
    </location>
</feature>
<evidence type="ECO:0000313" key="3">
    <source>
        <dbReference type="Proteomes" id="UP001642464"/>
    </source>
</evidence>
<feature type="region of interest" description="Disordered" evidence="1">
    <location>
        <begin position="203"/>
        <end position="240"/>
    </location>
</feature>
<gene>
    <name evidence="2" type="ORF">SCF082_LOCUS43577</name>
</gene>
<feature type="compositionally biased region" description="Low complexity" evidence="1">
    <location>
        <begin position="514"/>
        <end position="525"/>
    </location>
</feature>
<feature type="compositionally biased region" description="Acidic residues" evidence="1">
    <location>
        <begin position="140"/>
        <end position="158"/>
    </location>
</feature>
<feature type="region of interest" description="Disordered" evidence="1">
    <location>
        <begin position="491"/>
        <end position="772"/>
    </location>
</feature>
<feature type="compositionally biased region" description="Basic and acidic residues" evidence="1">
    <location>
        <begin position="533"/>
        <end position="542"/>
    </location>
</feature>
<sequence>MSVSEQEGGCPVVKAWLQMPELVSRGATGKIPHINRDGDLTRQTVIDNVDILEPLIREFGTRPSISQMQDVTSRFLYLCRPRGKPLPKSDVIKTEAWALRRLVSIFGGVTRRPHIPRDKQLRKLFSCVGIDVDQGSGPAEENDEHYDEGGECEESEAAWTDDECVEDQDLTDQHQPDIAAKDGGNEGSHKFVTKSIVSRESLSRGFSSESMVPSPSYTVTPPPRPRQSTESPLSAPKHHEPVKCGWICTTCKTAHRFKEKVMETPCFDEEKGHALVESPLMCNRCFTLSDSVRALSTKLCPSLHCEDDLVEKTVPQVVPKRPVPPVPKFEAKQVQENIQAAEKEMRRLKLLQMVHWERQRLAELVAKKNKGGIDNVDTLPMCDEEIQRLAGIEAFDTPQEYCTTDLNGNRVTSIMYPLPDWPIYVREGEICQMAKIALIRGHPPVIFLPSTSRQPHASAPSPSSAPVPKRTKAGDDSSLLSASTLVLGEVPKQDAASASPVAKDVSSRAVEGNQTTEQTPEQTLQHMPAKHTQQREATDPVEPHPPAEAAERTPVLEESEVTAKATATQPNSKQEPATNQQVASALIESEPCISPEEQKRNLGKGEPKRKGRPPKNPSAAAKAKAKAKSQAKKASKPTAKAKAKASAGAKKTHASKADSPAPSVAPEDEPDITAGSSSDANAKPASNRTKKPRTSKEEGDAKPTPSSKPQAKSRSAKPTKKDNKNTKCKDDKKALLSRKSCAYKKARREALQSGKTPEEANSAAKKAYAETK</sequence>
<accession>A0ABP0QWD6</accession>
<proteinExistence type="predicted"/>
<organism evidence="2 3">
    <name type="scientific">Durusdinium trenchii</name>
    <dbReference type="NCBI Taxonomy" id="1381693"/>
    <lineage>
        <taxon>Eukaryota</taxon>
        <taxon>Sar</taxon>
        <taxon>Alveolata</taxon>
        <taxon>Dinophyceae</taxon>
        <taxon>Suessiales</taxon>
        <taxon>Symbiodiniaceae</taxon>
        <taxon>Durusdinium</taxon>
    </lineage>
</organism>
<feature type="region of interest" description="Disordered" evidence="1">
    <location>
        <begin position="134"/>
        <end position="158"/>
    </location>
</feature>
<feature type="region of interest" description="Disordered" evidence="1">
    <location>
        <begin position="449"/>
        <end position="477"/>
    </location>
</feature>
<feature type="compositionally biased region" description="Polar residues" evidence="1">
    <location>
        <begin position="565"/>
        <end position="583"/>
    </location>
</feature>
<evidence type="ECO:0000256" key="1">
    <source>
        <dbReference type="SAM" id="MobiDB-lite"/>
    </source>
</evidence>
<feature type="compositionally biased region" description="Basic and acidic residues" evidence="1">
    <location>
        <begin position="596"/>
        <end position="608"/>
    </location>
</feature>
<dbReference type="Proteomes" id="UP001642464">
    <property type="component" value="Unassembled WGS sequence"/>
</dbReference>
<comment type="caution">
    <text evidence="2">The sequence shown here is derived from an EMBL/GenBank/DDBJ whole genome shotgun (WGS) entry which is preliminary data.</text>
</comment>
<keyword evidence="3" id="KW-1185">Reference proteome</keyword>
<feature type="compositionally biased region" description="Basic and acidic residues" evidence="1">
    <location>
        <begin position="719"/>
        <end position="734"/>
    </location>
</feature>
<feature type="compositionally biased region" description="Basic residues" evidence="1">
    <location>
        <begin position="623"/>
        <end position="643"/>
    </location>
</feature>
<reference evidence="2 3" key="1">
    <citation type="submission" date="2024-02" db="EMBL/GenBank/DDBJ databases">
        <authorList>
            <person name="Chen Y."/>
            <person name="Shah S."/>
            <person name="Dougan E. K."/>
            <person name="Thang M."/>
            <person name="Chan C."/>
        </authorList>
    </citation>
    <scope>NUCLEOTIDE SEQUENCE [LARGE SCALE GENOMIC DNA]</scope>
</reference>
<protein>
    <submittedName>
        <fullName evidence="2">Uncharacterized protein</fullName>
    </submittedName>
</protein>
<feature type="compositionally biased region" description="Polar residues" evidence="1">
    <location>
        <begin position="674"/>
        <end position="687"/>
    </location>
</feature>
<dbReference type="EMBL" id="CAXAMM010040340">
    <property type="protein sequence ID" value="CAK9092597.1"/>
    <property type="molecule type" value="Genomic_DNA"/>
</dbReference>
<evidence type="ECO:0000313" key="2">
    <source>
        <dbReference type="EMBL" id="CAK9092597.1"/>
    </source>
</evidence>
<name>A0ABP0QWD6_9DINO</name>
<feature type="compositionally biased region" description="Low complexity" evidence="1">
    <location>
        <begin position="457"/>
        <end position="466"/>
    </location>
</feature>